<dbReference type="EMBL" id="CAJVPW010055753">
    <property type="protein sequence ID" value="CAG8773856.1"/>
    <property type="molecule type" value="Genomic_DNA"/>
</dbReference>
<comment type="caution">
    <text evidence="1">The sequence shown here is derived from an EMBL/GenBank/DDBJ whole genome shotgun (WGS) entry which is preliminary data.</text>
</comment>
<sequence length="53" mass="6135">QLASYKDNKSPYNDLFEPDCQTSQTWWKAIEDVYNYLPSLAIKLLNITLHSAS</sequence>
<feature type="non-terminal residue" evidence="1">
    <location>
        <position position="1"/>
    </location>
</feature>
<keyword evidence="2" id="KW-1185">Reference proteome</keyword>
<accession>A0ACA9R2S3</accession>
<reference evidence="1" key="1">
    <citation type="submission" date="2021-06" db="EMBL/GenBank/DDBJ databases">
        <authorList>
            <person name="Kallberg Y."/>
            <person name="Tangrot J."/>
            <person name="Rosling A."/>
        </authorList>
    </citation>
    <scope>NUCLEOTIDE SEQUENCE</scope>
    <source>
        <strain evidence="1">28 12/20/2015</strain>
    </source>
</reference>
<feature type="non-terminal residue" evidence="1">
    <location>
        <position position="53"/>
    </location>
</feature>
<proteinExistence type="predicted"/>
<organism evidence="1 2">
    <name type="scientific">Cetraspora pellucida</name>
    <dbReference type="NCBI Taxonomy" id="1433469"/>
    <lineage>
        <taxon>Eukaryota</taxon>
        <taxon>Fungi</taxon>
        <taxon>Fungi incertae sedis</taxon>
        <taxon>Mucoromycota</taxon>
        <taxon>Glomeromycotina</taxon>
        <taxon>Glomeromycetes</taxon>
        <taxon>Diversisporales</taxon>
        <taxon>Gigasporaceae</taxon>
        <taxon>Cetraspora</taxon>
    </lineage>
</organism>
<protein>
    <submittedName>
        <fullName evidence="1">8892_t:CDS:1</fullName>
    </submittedName>
</protein>
<gene>
    <name evidence="1" type="ORF">SPELUC_LOCUS15949</name>
</gene>
<evidence type="ECO:0000313" key="1">
    <source>
        <dbReference type="EMBL" id="CAG8773856.1"/>
    </source>
</evidence>
<name>A0ACA9R2S3_9GLOM</name>
<evidence type="ECO:0000313" key="2">
    <source>
        <dbReference type="Proteomes" id="UP000789366"/>
    </source>
</evidence>
<dbReference type="Proteomes" id="UP000789366">
    <property type="component" value="Unassembled WGS sequence"/>
</dbReference>